<dbReference type="EMBL" id="JQNX01000013">
    <property type="protein sequence ID" value="KIE57749.1"/>
    <property type="molecule type" value="Genomic_DNA"/>
</dbReference>
<accession>A0A0C1UMF3</accession>
<dbReference type="Proteomes" id="UP000315925">
    <property type="component" value="Chromosome"/>
</dbReference>
<dbReference type="KEGG" id="mkc:kam1_767"/>
<dbReference type="Pfam" id="PF09438">
    <property type="entry name" value="DUF2017"/>
    <property type="match status" value="1"/>
</dbReference>
<evidence type="ECO:0000313" key="3">
    <source>
        <dbReference type="Proteomes" id="UP000031594"/>
    </source>
</evidence>
<proteinExistence type="predicted"/>
<protein>
    <recommendedName>
        <fullName evidence="5">DUF2017 domain-containing protein</fullName>
    </recommendedName>
</protein>
<reference evidence="2" key="2">
    <citation type="journal article" date="2019" name="BMC Genomics">
        <title>Complete genome sequence analysis of the thermoacidophilic verrucomicrobial methanotroph 'Candidatus Methylacidiphilum kamchatkense' strain Kam1 and comparison with its closest relatives.</title>
        <authorList>
            <person name="Kruse T."/>
            <person name="Ratnadevi C.M."/>
            <person name="Erikstad H.A."/>
            <person name="Birkeland N.K."/>
        </authorList>
    </citation>
    <scope>NUCLEOTIDE SEQUENCE</scope>
    <source>
        <strain evidence="2">Kam1</strain>
    </source>
</reference>
<dbReference type="AlphaFoldDB" id="A0A0C1UMF3"/>
<dbReference type="InterPro" id="IPR018561">
    <property type="entry name" value="AosR"/>
</dbReference>
<dbReference type="OrthoDB" id="192607at2"/>
<reference evidence="4" key="3">
    <citation type="submission" date="2019-03" db="EMBL/GenBank/DDBJ databases">
        <title>Complete genome of Methylacidiphilum kamchatkense Kam1.</title>
        <authorList>
            <person name="Kruse T."/>
            <person name="Murarilal Ratnadevi C."/>
            <person name="Erikstad H.-A."/>
            <person name="Birkeland N.-K."/>
        </authorList>
    </citation>
    <scope>NUCLEOTIDE SEQUENCE [LARGE SCALE GENOMIC DNA]</scope>
    <source>
        <strain evidence="4">kam1</strain>
    </source>
</reference>
<dbReference type="RefSeq" id="WP_039722291.1">
    <property type="nucleotide sequence ID" value="NZ_CP037899.1"/>
</dbReference>
<evidence type="ECO:0000313" key="2">
    <source>
        <dbReference type="EMBL" id="QDQ42012.1"/>
    </source>
</evidence>
<evidence type="ECO:0000313" key="4">
    <source>
        <dbReference type="Proteomes" id="UP000315925"/>
    </source>
</evidence>
<dbReference type="EMBL" id="CP037899">
    <property type="protein sequence ID" value="QDQ42012.1"/>
    <property type="molecule type" value="Genomic_DNA"/>
</dbReference>
<name>A0A0C1UMF3_9BACT</name>
<keyword evidence="3" id="KW-1185">Reference proteome</keyword>
<reference evidence="1 3" key="1">
    <citation type="submission" date="2014-08" db="EMBL/GenBank/DDBJ databases">
        <title>Methylacidiphilum kamchatkense strain Kam1 draft genome sequence.</title>
        <authorList>
            <person name="Birkeland N.-K."/>
            <person name="Erikstad H.A."/>
        </authorList>
    </citation>
    <scope>NUCLEOTIDE SEQUENCE [LARGE SCALE GENOMIC DNA]</scope>
    <source>
        <strain evidence="1 3">Kam1</strain>
    </source>
</reference>
<sequence>MKIREENEELVILFEPTERELLLSSLFELRKHYQQEISQLPEPLKKFWLGELSRDPQLQSEFDDLIEDLSSERIELRSERLRLLEKWLSRESPLRNPSKGYLRIAKKDIDQFLCLLNDRRLTLAIIHGITEEQMDWDPFLIKSKPLQQAIWEIHFLAYLQENCISYLMG</sequence>
<evidence type="ECO:0000313" key="1">
    <source>
        <dbReference type="EMBL" id="KIE57749.1"/>
    </source>
</evidence>
<evidence type="ECO:0008006" key="5">
    <source>
        <dbReference type="Google" id="ProtNLM"/>
    </source>
</evidence>
<dbReference type="Proteomes" id="UP000031594">
    <property type="component" value="Unassembled WGS sequence"/>
</dbReference>
<gene>
    <name evidence="1" type="ORF">A946_11485</name>
    <name evidence="2" type="ORF">kam1_767</name>
</gene>
<organism evidence="2 4">
    <name type="scientific">Methylacidiphilum kamchatkense Kam1</name>
    <dbReference type="NCBI Taxonomy" id="1202785"/>
    <lineage>
        <taxon>Bacteria</taxon>
        <taxon>Pseudomonadati</taxon>
        <taxon>Verrucomicrobiota</taxon>
        <taxon>Methylacidiphilae</taxon>
        <taxon>Methylacidiphilales</taxon>
        <taxon>Methylacidiphilaceae</taxon>
        <taxon>Methylacidiphilum (ex Ratnadevi et al. 2023)</taxon>
    </lineage>
</organism>